<dbReference type="InterPro" id="IPR058881">
    <property type="entry name" value="PglZ_2nd"/>
</dbReference>
<sequence length="900" mass="96412">MVALPLVTQSGIESLLDQHKAALAKRTGQCLVLVRGHYEPGERTEFRIKPDGDKRPERVVRVTDQPSVLGIAAEWLDHQDTGTDSGVLVVTTAVTPDELDWDLRGHALKTGLLSVDPVDILKFRFGVNRLDPRVWQSGWLVQALLEAEPTSGWPRRGGVLTYDDALAALITQRLGVDATTIDMDRLLEWSQTTGPTRWTELADAEQDGIRRWLVERVGPAIEPLLTLVATGRGRDALALGVVGTALEDPSLSRDALISVGGLFPGMRSDAVQAFSSAVDGTLSRWIAAVGHEGSQTRHEALVVLEHADELANRAGLGPALTGNALLPSAWYARLRALGKALPDPVSASRRLSDLRNHRLAELFTAQLRTAAMAVRLARWLATPESGAQSVAAGAHRQITEGAWVDYAIAALWAGDGATEPVCAMAYRNLCELAVARRTTMDELFAQQLVTWVPHARSQFSESVLLVEDVLATAAVPLTTNAPPVVILLDGMSSSVAVQLGAELGSRPNWLEAAPIAGQRLAAVSTIPSITTVSRPSLLTGQPTSGGQAVEKDGFAAFWKRHHRQARLFHENEVAGGAGQTLNPELVTALAGDDVVGVVLNTIDDTLGPGREGDGTLWRLEDVRFLTSILTQARSYGRPVILTADHGHVLERGLATGPAPASGDYGARWRTGTPGAGEVELHGPRVLEGNGKVVVPWREDIRYTNKRAGYHGGASLAEVVVPVIVLLPSVDALPRGWHGLAAEQTTPAWWEATSEPVVADKAVPKPNKAKAKPKAEIAPDAPGLFDHVLQEPEPSLQTKQSLGWQVTHSDIFRAQKAFVRKAPESALSTVIDALVEAGGKLSLAAISATAGKAARNIDGFLATAQRLLNIEGYPVLEIVDNNRTVELNVELLCVQFQLGKP</sequence>
<evidence type="ECO:0000313" key="3">
    <source>
        <dbReference type="EMBL" id="MFB9687125.1"/>
    </source>
</evidence>
<dbReference type="NCBIfam" id="NF033446">
    <property type="entry name" value="BREX_PglZ_2"/>
    <property type="match status" value="1"/>
</dbReference>
<proteinExistence type="predicted"/>
<accession>A0ABV5U6U8</accession>
<dbReference type="InterPro" id="IPR058882">
    <property type="entry name" value="PglZ_C"/>
</dbReference>
<dbReference type="Proteomes" id="UP001589535">
    <property type="component" value="Unassembled WGS sequence"/>
</dbReference>
<evidence type="ECO:0000313" key="4">
    <source>
        <dbReference type="Proteomes" id="UP001589535"/>
    </source>
</evidence>
<dbReference type="Pfam" id="PF08665">
    <property type="entry name" value="PglZ"/>
    <property type="match status" value="1"/>
</dbReference>
<dbReference type="SUPFAM" id="SSF53649">
    <property type="entry name" value="Alkaline phosphatase-like"/>
    <property type="match status" value="1"/>
</dbReference>
<comment type="caution">
    <text evidence="3">The sequence shown here is derived from an EMBL/GenBank/DDBJ whole genome shotgun (WGS) entry which is preliminary data.</text>
</comment>
<dbReference type="InterPro" id="IPR047992">
    <property type="entry name" value="BREX_PglZ"/>
</dbReference>
<dbReference type="EMBL" id="JBHMBK010000017">
    <property type="protein sequence ID" value="MFB9687125.1"/>
    <property type="molecule type" value="Genomic_DNA"/>
</dbReference>
<evidence type="ECO:0000259" key="2">
    <source>
        <dbReference type="Pfam" id="PF25863"/>
    </source>
</evidence>
<keyword evidence="4" id="KW-1185">Reference proteome</keyword>
<reference evidence="3 4" key="1">
    <citation type="submission" date="2024-09" db="EMBL/GenBank/DDBJ databases">
        <authorList>
            <person name="Sun Q."/>
            <person name="Mori K."/>
        </authorList>
    </citation>
    <scope>NUCLEOTIDE SEQUENCE [LARGE SCALE GENOMIC DNA]</scope>
    <source>
        <strain evidence="3 4">JCM 13852</strain>
    </source>
</reference>
<protein>
    <submittedName>
        <fullName evidence="3">BREX-2 system phosphatase PglZ</fullName>
    </submittedName>
</protein>
<dbReference type="Pfam" id="PF25861">
    <property type="entry name" value="PglZ_2nd"/>
    <property type="match status" value="1"/>
</dbReference>
<gene>
    <name evidence="3" type="primary">pglZ</name>
    <name evidence="3" type="ORF">ACFFTO_23335</name>
</gene>
<name>A0ABV5U6U8_9PSEU</name>
<evidence type="ECO:0000259" key="1">
    <source>
        <dbReference type="Pfam" id="PF25861"/>
    </source>
</evidence>
<dbReference type="RefSeq" id="WP_378197397.1">
    <property type="nucleotide sequence ID" value="NZ_JBHMBK010000017.1"/>
</dbReference>
<dbReference type="Pfam" id="PF25863">
    <property type="entry name" value="PglZ_C"/>
    <property type="match status" value="1"/>
</dbReference>
<dbReference type="InterPro" id="IPR017850">
    <property type="entry name" value="Alkaline_phosphatase_core_sf"/>
</dbReference>
<feature type="domain" description="Alkaline phosphatase-like protein PglZ C-terminal" evidence="2">
    <location>
        <begin position="798"/>
        <end position="896"/>
    </location>
</feature>
<feature type="domain" description="Alkaline phosphatase-like protein PglZ second" evidence="1">
    <location>
        <begin position="182"/>
        <end position="324"/>
    </location>
</feature>
<organism evidence="3 4">
    <name type="scientific">Amycolatopsis plumensis</name>
    <dbReference type="NCBI Taxonomy" id="236508"/>
    <lineage>
        <taxon>Bacteria</taxon>
        <taxon>Bacillati</taxon>
        <taxon>Actinomycetota</taxon>
        <taxon>Actinomycetes</taxon>
        <taxon>Pseudonocardiales</taxon>
        <taxon>Pseudonocardiaceae</taxon>
        <taxon>Amycolatopsis</taxon>
    </lineage>
</organism>